<dbReference type="VEuPathDB" id="FungiDB:CC77DRAFT_954137"/>
<dbReference type="Proteomes" id="UP000077248">
    <property type="component" value="Unassembled WGS sequence"/>
</dbReference>
<gene>
    <name evidence="2" type="ORF">CC77DRAFT_954137</name>
</gene>
<dbReference type="AlphaFoldDB" id="A0A177E1B8"/>
<feature type="chain" id="PRO_5008060080" evidence="1">
    <location>
        <begin position="18"/>
        <end position="269"/>
    </location>
</feature>
<evidence type="ECO:0000313" key="2">
    <source>
        <dbReference type="EMBL" id="OAG25230.1"/>
    </source>
</evidence>
<name>A0A177E1B8_ALTAL</name>
<dbReference type="RefSeq" id="XP_018390651.1">
    <property type="nucleotide sequence ID" value="XM_018535452.1"/>
</dbReference>
<organism evidence="2 3">
    <name type="scientific">Alternaria alternata</name>
    <name type="common">Alternaria rot fungus</name>
    <name type="synonym">Torula alternata</name>
    <dbReference type="NCBI Taxonomy" id="5599"/>
    <lineage>
        <taxon>Eukaryota</taxon>
        <taxon>Fungi</taxon>
        <taxon>Dikarya</taxon>
        <taxon>Ascomycota</taxon>
        <taxon>Pezizomycotina</taxon>
        <taxon>Dothideomycetes</taxon>
        <taxon>Pleosporomycetidae</taxon>
        <taxon>Pleosporales</taxon>
        <taxon>Pleosporineae</taxon>
        <taxon>Pleosporaceae</taxon>
        <taxon>Alternaria</taxon>
        <taxon>Alternaria sect. Alternaria</taxon>
        <taxon>Alternaria alternata complex</taxon>
    </lineage>
</organism>
<proteinExistence type="predicted"/>
<sequence>MRFSSGILLALPALAVAEEQVPLLDKVKGFFNKATAAVSASIPSMPSAPVDTATSKAASNAAAAIQYPITLENWKEVLTVDPTASPPTTQDWLIFTTGGNTTCFGLCGNATKAWNASLPIMAAKTNAPKFAYLDCEAEPILCNAWSVGAPALYYFQVPKPMADQSAPVPTVRYQPLNRTSTTTETFKKLIVDNDIEKVTPYEGPFHPFNGALQQYNLAIPYGYVTWGFSKMPSWMPMIIISFLSRSFMSKRMAGPTPAEARAANAQPAR</sequence>
<dbReference type="EMBL" id="KV441470">
    <property type="protein sequence ID" value="OAG25230.1"/>
    <property type="molecule type" value="Genomic_DNA"/>
</dbReference>
<evidence type="ECO:0000256" key="1">
    <source>
        <dbReference type="SAM" id="SignalP"/>
    </source>
</evidence>
<accession>A0A177E1B8</accession>
<protein>
    <submittedName>
        <fullName evidence="2">Uncharacterized protein</fullName>
    </submittedName>
</protein>
<dbReference type="KEGG" id="aalt:CC77DRAFT_954137"/>
<keyword evidence="3" id="KW-1185">Reference proteome</keyword>
<keyword evidence="1" id="KW-0732">Signal</keyword>
<feature type="signal peptide" evidence="1">
    <location>
        <begin position="1"/>
        <end position="17"/>
    </location>
</feature>
<evidence type="ECO:0000313" key="3">
    <source>
        <dbReference type="Proteomes" id="UP000077248"/>
    </source>
</evidence>
<dbReference type="STRING" id="5599.A0A177E1B8"/>
<reference evidence="2 3" key="1">
    <citation type="submission" date="2016-05" db="EMBL/GenBank/DDBJ databases">
        <title>Comparative analysis of secretome profiles of manganese(II)-oxidizing ascomycete fungi.</title>
        <authorList>
            <consortium name="DOE Joint Genome Institute"/>
            <person name="Zeiner C.A."/>
            <person name="Purvine S.O."/>
            <person name="Zink E.M."/>
            <person name="Wu S."/>
            <person name="Pasa-Tolic L."/>
            <person name="Chaput D.L."/>
            <person name="Haridas S."/>
            <person name="Grigoriev I.V."/>
            <person name="Santelli C.M."/>
            <person name="Hansel C.M."/>
        </authorList>
    </citation>
    <scope>NUCLEOTIDE SEQUENCE [LARGE SCALE GENOMIC DNA]</scope>
    <source>
        <strain evidence="2 3">SRC1lrK2f</strain>
    </source>
</reference>
<dbReference type="OMA" id="TPEEWWV"/>
<dbReference type="GeneID" id="29121046"/>